<dbReference type="Proteomes" id="UP000321291">
    <property type="component" value="Chromosome"/>
</dbReference>
<proteinExistence type="predicted"/>
<dbReference type="InterPro" id="IPR025745">
    <property type="entry name" value="Mrr-like_N_dom"/>
</dbReference>
<name>A0A5B8VQW5_9BACT</name>
<dbReference type="GO" id="GO:0003677">
    <property type="term" value="F:DNA binding"/>
    <property type="evidence" value="ECO:0007669"/>
    <property type="project" value="InterPro"/>
</dbReference>
<dbReference type="KEGG" id="agi:FSB73_16230"/>
<sequence>MSKTKSKSQKIAEKTIFATFQILKENGGELRAREVIDRIRETVNFDEYETHRFEKSGYIRWESILHFYTIDCMKAGYLRKQKGIWYLTQEGEHAIELGPEKLLSSANKLYREWDNNRKVGDDVQTDLSDFNEQDAAQVQKSLLSQYEEDAFNGIRNFIINKNPYEFQDIVAELLAAMGYHISDVAQRGADNGIDILAYTDPLGTRQPRIIVQVKHRPEAAIAAEDIQKLAGTLKRNTDVGIFVTSGKFSKPAKKEARDFREHIELIDFERFVSLWQEYYAKMTDEQKSYLPLHPIYFLGE</sequence>
<dbReference type="Pfam" id="PF14338">
    <property type="entry name" value="Mrr_N"/>
    <property type="match status" value="1"/>
</dbReference>
<dbReference type="SUPFAM" id="SSF52980">
    <property type="entry name" value="Restriction endonuclease-like"/>
    <property type="match status" value="1"/>
</dbReference>
<dbReference type="InterPro" id="IPR007560">
    <property type="entry name" value="Restrct_endonuc_IV_Mrr"/>
</dbReference>
<protein>
    <submittedName>
        <fullName evidence="3">Mrr restriction system protein</fullName>
    </submittedName>
</protein>
<dbReference type="RefSeq" id="WP_146784509.1">
    <property type="nucleotide sequence ID" value="NZ_CP042434.1"/>
</dbReference>
<organism evidence="3 4">
    <name type="scientific">Arachidicoccus ginsenosidivorans</name>
    <dbReference type="NCBI Taxonomy" id="496057"/>
    <lineage>
        <taxon>Bacteria</taxon>
        <taxon>Pseudomonadati</taxon>
        <taxon>Bacteroidota</taxon>
        <taxon>Chitinophagia</taxon>
        <taxon>Chitinophagales</taxon>
        <taxon>Chitinophagaceae</taxon>
        <taxon>Arachidicoccus</taxon>
    </lineage>
</organism>
<dbReference type="PANTHER" id="PTHR30015">
    <property type="entry name" value="MRR RESTRICTION SYSTEM PROTEIN"/>
    <property type="match status" value="1"/>
</dbReference>
<dbReference type="OrthoDB" id="9803736at2"/>
<feature type="domain" description="Restriction endonuclease type IV Mrr" evidence="1">
    <location>
        <begin position="162"/>
        <end position="274"/>
    </location>
</feature>
<dbReference type="InterPro" id="IPR052906">
    <property type="entry name" value="Type_IV_Methyl-Rstrct_Enzyme"/>
</dbReference>
<evidence type="ECO:0000313" key="3">
    <source>
        <dbReference type="EMBL" id="QEC72995.1"/>
    </source>
</evidence>
<dbReference type="GO" id="GO:0009307">
    <property type="term" value="P:DNA restriction-modification system"/>
    <property type="evidence" value="ECO:0007669"/>
    <property type="project" value="InterPro"/>
</dbReference>
<evidence type="ECO:0000259" key="2">
    <source>
        <dbReference type="Pfam" id="PF14338"/>
    </source>
</evidence>
<dbReference type="Gene3D" id="3.40.1350.10">
    <property type="match status" value="1"/>
</dbReference>
<gene>
    <name evidence="3" type="ORF">FSB73_16230</name>
</gene>
<accession>A0A5B8VQW5</accession>
<keyword evidence="4" id="KW-1185">Reference proteome</keyword>
<reference evidence="3 4" key="1">
    <citation type="journal article" date="2017" name="Int. J. Syst. Evol. Microbiol.">
        <title>Arachidicoccus ginsenosidivorans sp. nov., with ginsenoside-converting activity isolated from ginseng cultivating soil.</title>
        <authorList>
            <person name="Siddiqi M.Z."/>
            <person name="Aslam Z."/>
            <person name="Im W.T."/>
        </authorList>
    </citation>
    <scope>NUCLEOTIDE SEQUENCE [LARGE SCALE GENOMIC DNA]</scope>
    <source>
        <strain evidence="3 4">Gsoil 809</strain>
    </source>
</reference>
<evidence type="ECO:0000313" key="4">
    <source>
        <dbReference type="Proteomes" id="UP000321291"/>
    </source>
</evidence>
<dbReference type="InterPro" id="IPR011856">
    <property type="entry name" value="tRNA_endonuc-like_dom_sf"/>
</dbReference>
<dbReference type="InterPro" id="IPR011335">
    <property type="entry name" value="Restrct_endonuc-II-like"/>
</dbReference>
<evidence type="ECO:0000259" key="1">
    <source>
        <dbReference type="Pfam" id="PF04471"/>
    </source>
</evidence>
<dbReference type="GO" id="GO:0015666">
    <property type="term" value="F:restriction endodeoxyribonuclease activity"/>
    <property type="evidence" value="ECO:0007669"/>
    <property type="project" value="TreeGrafter"/>
</dbReference>
<feature type="domain" description="Restriction system protein Mrr-like N-terminal" evidence="2">
    <location>
        <begin position="16"/>
        <end position="94"/>
    </location>
</feature>
<dbReference type="EMBL" id="CP042434">
    <property type="protein sequence ID" value="QEC72995.1"/>
    <property type="molecule type" value="Genomic_DNA"/>
</dbReference>
<dbReference type="AlphaFoldDB" id="A0A5B8VQW5"/>
<dbReference type="PANTHER" id="PTHR30015:SF7">
    <property type="entry name" value="TYPE IV METHYL-DIRECTED RESTRICTION ENZYME ECOKMRR"/>
    <property type="match status" value="1"/>
</dbReference>
<dbReference type="Pfam" id="PF04471">
    <property type="entry name" value="Mrr_cat"/>
    <property type="match status" value="1"/>
</dbReference>